<comment type="caution">
    <text evidence="2">The sequence shown here is derived from an EMBL/GenBank/DDBJ whole genome shotgun (WGS) entry which is preliminary data.</text>
</comment>
<dbReference type="Proteomes" id="UP000018733">
    <property type="component" value="Unassembled WGS sequence"/>
</dbReference>
<dbReference type="Pfam" id="PF10099">
    <property type="entry name" value="RskA_C"/>
    <property type="match status" value="1"/>
</dbReference>
<dbReference type="STRING" id="1424334.W822_05330"/>
<protein>
    <recommendedName>
        <fullName evidence="1">Anti-sigma K factor RskA C-terminal domain-containing protein</fullName>
    </recommendedName>
</protein>
<dbReference type="AlphaFoldDB" id="V8QZ31"/>
<name>V8QZ31_9BURK</name>
<feature type="domain" description="Anti-sigma K factor RskA C-terminal" evidence="1">
    <location>
        <begin position="117"/>
        <end position="243"/>
    </location>
</feature>
<dbReference type="eggNOG" id="COG5343">
    <property type="taxonomic scope" value="Bacteria"/>
</dbReference>
<gene>
    <name evidence="2" type="ORF">W822_05330</name>
</gene>
<evidence type="ECO:0000313" key="2">
    <source>
        <dbReference type="EMBL" id="ETF04565.1"/>
    </source>
</evidence>
<dbReference type="OrthoDB" id="8617430at2"/>
<evidence type="ECO:0000259" key="1">
    <source>
        <dbReference type="Pfam" id="PF10099"/>
    </source>
</evidence>
<proteinExistence type="predicted"/>
<accession>V8QZ31</accession>
<dbReference type="HOGENOM" id="CLU_075065_0_0_4"/>
<dbReference type="GO" id="GO:0006417">
    <property type="term" value="P:regulation of translation"/>
    <property type="evidence" value="ECO:0007669"/>
    <property type="project" value="TreeGrafter"/>
</dbReference>
<dbReference type="InterPro" id="IPR051474">
    <property type="entry name" value="Anti-sigma-K/W_factor"/>
</dbReference>
<dbReference type="GO" id="GO:0016989">
    <property type="term" value="F:sigma factor antagonist activity"/>
    <property type="evidence" value="ECO:0007669"/>
    <property type="project" value="TreeGrafter"/>
</dbReference>
<dbReference type="PANTHER" id="PTHR37461">
    <property type="entry name" value="ANTI-SIGMA-K FACTOR RSKA"/>
    <property type="match status" value="1"/>
</dbReference>
<evidence type="ECO:0000313" key="3">
    <source>
        <dbReference type="Proteomes" id="UP000018733"/>
    </source>
</evidence>
<organism evidence="2 3">
    <name type="scientific">Advenella kashmirensis W13003</name>
    <dbReference type="NCBI Taxonomy" id="1424334"/>
    <lineage>
        <taxon>Bacteria</taxon>
        <taxon>Pseudomonadati</taxon>
        <taxon>Pseudomonadota</taxon>
        <taxon>Betaproteobacteria</taxon>
        <taxon>Burkholderiales</taxon>
        <taxon>Alcaligenaceae</taxon>
    </lineage>
</organism>
<reference evidence="2 3" key="1">
    <citation type="journal article" date="2014" name="Genome Announc.">
        <title>Draft Genome Sequence of Advenella kashmirensis Strain W13003, a Polycyclic Aromatic Hydrocarbon-Degrading Bacterium.</title>
        <authorList>
            <person name="Wang X."/>
            <person name="Jin D."/>
            <person name="Zhou L."/>
            <person name="Wu L."/>
            <person name="An W."/>
            <person name="Zhao L."/>
        </authorList>
    </citation>
    <scope>NUCLEOTIDE SEQUENCE [LARGE SCALE GENOMIC DNA]</scope>
    <source>
        <strain evidence="2 3">W13003</strain>
    </source>
</reference>
<sequence>MNESKPDDLLAAEYVLGTLRGGARHRFEQQIANNPALVREVAAWQQAFAHLDLNDEPVQPPARVWQAISERLSRDAAQAARNEDTFNQAHYPDTQESSAPPRFDMARKVKIWQMTSAALAACLVVALFWPDSVGRRDDAALVRPIAVLSSTTPNSVSHLIAGYDARQRSLMFTPLNVTTTDAQHSLQLWRIGADKKPVSLGLLDPGKRTRIDYETLSTLEGMTLAVSLEPAGGSPTGQPTGAVLYAGVVALASNAPGK</sequence>
<dbReference type="PANTHER" id="PTHR37461:SF1">
    <property type="entry name" value="ANTI-SIGMA-K FACTOR RSKA"/>
    <property type="match status" value="1"/>
</dbReference>
<dbReference type="InterPro" id="IPR018764">
    <property type="entry name" value="RskA_C"/>
</dbReference>
<dbReference type="GO" id="GO:0005886">
    <property type="term" value="C:plasma membrane"/>
    <property type="evidence" value="ECO:0007669"/>
    <property type="project" value="InterPro"/>
</dbReference>
<dbReference type="PATRIC" id="fig|1424334.3.peg.1081"/>
<dbReference type="EMBL" id="AYXT01000001">
    <property type="protein sequence ID" value="ETF04565.1"/>
    <property type="molecule type" value="Genomic_DNA"/>
</dbReference>
<dbReference type="RefSeq" id="WP_024004125.1">
    <property type="nucleotide sequence ID" value="NZ_KI650979.1"/>
</dbReference>
<keyword evidence="3" id="KW-1185">Reference proteome</keyword>